<evidence type="ECO:0000313" key="1">
    <source>
        <dbReference type="EMBL" id="AKH47704.1"/>
    </source>
</evidence>
<reference evidence="1" key="2">
    <citation type="submission" date="2015-03" db="EMBL/GenBank/DDBJ databases">
        <authorList>
            <person name="Chow C.-E.T."/>
            <person name="Winget D.M."/>
            <person name="White R.A.III."/>
            <person name="Hallam S.J."/>
            <person name="Suttle C.A."/>
        </authorList>
    </citation>
    <scope>NUCLEOTIDE SEQUENCE</scope>
    <source>
        <strain evidence="1">Oxic1_2</strain>
    </source>
</reference>
<protein>
    <submittedName>
        <fullName evidence="1">Uncharacterized protein</fullName>
    </submittedName>
</protein>
<dbReference type="EMBL" id="KR029597">
    <property type="protein sequence ID" value="AKH47704.1"/>
    <property type="molecule type" value="Genomic_DNA"/>
</dbReference>
<reference evidence="1" key="1">
    <citation type="journal article" date="2015" name="Front. Microbiol.">
        <title>Combining genomic sequencing methods to explore viral diversity and reveal potential virus-host interactions.</title>
        <authorList>
            <person name="Chow C.E."/>
            <person name="Winget D.M."/>
            <person name="White R.A.III."/>
            <person name="Hallam S.J."/>
            <person name="Suttle C.A."/>
        </authorList>
    </citation>
    <scope>NUCLEOTIDE SEQUENCE</scope>
    <source>
        <strain evidence="1">Oxic1_2</strain>
    </source>
</reference>
<name>A0A0F7L587_9VIRU</name>
<sequence length="81" mass="9421">MTELKDEHLEVISKNKSRKYELDKMVQQLSDAKESVAVLGNAIECGFLHDKHSLILQEWIVEYEQLSEQLDTHLTEVRDHG</sequence>
<organism evidence="1">
    <name type="scientific">uncultured marine virus</name>
    <dbReference type="NCBI Taxonomy" id="186617"/>
    <lineage>
        <taxon>Viruses</taxon>
        <taxon>environmental samples</taxon>
    </lineage>
</organism>
<accession>A0A0F7L587</accession>
<proteinExistence type="predicted"/>